<keyword evidence="3" id="KW-1185">Reference proteome</keyword>
<dbReference type="EMBL" id="KZ824839">
    <property type="protein sequence ID" value="RAH77640.1"/>
    <property type="molecule type" value="Genomic_DNA"/>
</dbReference>
<organism evidence="2 3">
    <name type="scientific">Aspergillus japonicus CBS 114.51</name>
    <dbReference type="NCBI Taxonomy" id="1448312"/>
    <lineage>
        <taxon>Eukaryota</taxon>
        <taxon>Fungi</taxon>
        <taxon>Dikarya</taxon>
        <taxon>Ascomycota</taxon>
        <taxon>Pezizomycotina</taxon>
        <taxon>Eurotiomycetes</taxon>
        <taxon>Eurotiomycetidae</taxon>
        <taxon>Eurotiales</taxon>
        <taxon>Aspergillaceae</taxon>
        <taxon>Aspergillus</taxon>
        <taxon>Aspergillus subgen. Circumdati</taxon>
    </lineage>
</organism>
<dbReference type="AlphaFoldDB" id="A0A8T8WPS2"/>
<protein>
    <submittedName>
        <fullName evidence="2">Uncharacterized protein</fullName>
    </submittedName>
</protein>
<feature type="transmembrane region" description="Helical" evidence="1">
    <location>
        <begin position="30"/>
        <end position="51"/>
    </location>
</feature>
<dbReference type="RefSeq" id="XP_025523534.1">
    <property type="nucleotide sequence ID" value="XM_025666870.1"/>
</dbReference>
<evidence type="ECO:0000313" key="3">
    <source>
        <dbReference type="Proteomes" id="UP000249497"/>
    </source>
</evidence>
<keyword evidence="1" id="KW-0472">Membrane</keyword>
<evidence type="ECO:0000313" key="2">
    <source>
        <dbReference type="EMBL" id="RAH77640.1"/>
    </source>
</evidence>
<proteinExistence type="predicted"/>
<evidence type="ECO:0000256" key="1">
    <source>
        <dbReference type="SAM" id="Phobius"/>
    </source>
</evidence>
<name>A0A8T8WPS2_ASPJA</name>
<dbReference type="Proteomes" id="UP000249497">
    <property type="component" value="Unassembled WGS sequence"/>
</dbReference>
<keyword evidence="1" id="KW-0812">Transmembrane</keyword>
<sequence>MTKIGVTPPRLEPSDWEPQRRVHTFSARPSLFLSVCLCGATCLLPAVSLSLSLTKATSPFA</sequence>
<accession>A0A8T8WPS2</accession>
<reference evidence="2 3" key="1">
    <citation type="submission" date="2018-02" db="EMBL/GenBank/DDBJ databases">
        <title>The genomes of Aspergillus section Nigri reveals drivers in fungal speciation.</title>
        <authorList>
            <consortium name="DOE Joint Genome Institute"/>
            <person name="Vesth T.C."/>
            <person name="Nybo J."/>
            <person name="Theobald S."/>
            <person name="Brandl J."/>
            <person name="Frisvad J.C."/>
            <person name="Nielsen K.F."/>
            <person name="Lyhne E.K."/>
            <person name="Kogle M.E."/>
            <person name="Kuo A."/>
            <person name="Riley R."/>
            <person name="Clum A."/>
            <person name="Nolan M."/>
            <person name="Lipzen A."/>
            <person name="Salamov A."/>
            <person name="Henrissat B."/>
            <person name="Wiebenga A."/>
            <person name="De vries R.P."/>
            <person name="Grigoriev I.V."/>
            <person name="Mortensen U.H."/>
            <person name="Andersen M.R."/>
            <person name="Baker S.E."/>
        </authorList>
    </citation>
    <scope>NUCLEOTIDE SEQUENCE [LARGE SCALE GENOMIC DNA]</scope>
    <source>
        <strain evidence="2 3">CBS 114.51</strain>
    </source>
</reference>
<gene>
    <name evidence="2" type="ORF">BO86DRAFT_214620</name>
</gene>
<dbReference type="GeneID" id="37170562"/>
<keyword evidence="1" id="KW-1133">Transmembrane helix</keyword>